<evidence type="ECO:0000313" key="2">
    <source>
        <dbReference type="Proteomes" id="UP001177212"/>
    </source>
</evidence>
<dbReference type="Proteomes" id="UP001177212">
    <property type="component" value="Unassembled WGS sequence"/>
</dbReference>
<comment type="caution">
    <text evidence="1">The sequence shown here is derived from an EMBL/GenBank/DDBJ whole genome shotgun (WGS) entry which is preliminary data.</text>
</comment>
<reference evidence="1" key="1">
    <citation type="submission" date="2023-07" db="EMBL/GenBank/DDBJ databases">
        <title>Genome content predicts the carbon catabolic preferences of heterotrophic bacteria.</title>
        <authorList>
            <person name="Gralka M."/>
        </authorList>
    </citation>
    <scope>NUCLEOTIDE SEQUENCE</scope>
    <source>
        <strain evidence="1">4G09</strain>
    </source>
</reference>
<dbReference type="RefSeq" id="WP_305472663.1">
    <property type="nucleotide sequence ID" value="NZ_JAUYVT010000014.1"/>
</dbReference>
<sequence length="152" mass="17271">MLKSTQQEKTEHKLQQLERQLSNISQYGGEDSKKAVELCKIIANEISQITSINNNTLYLTINKTEMFSFTGIAIQITKDSKHISSGIKIHPSEDSMVNEVAHLLESNAEKLKNKIWRVEQNGDELLVNGKTHLFETDKPNDSIIDSILKRFT</sequence>
<evidence type="ECO:0000313" key="1">
    <source>
        <dbReference type="EMBL" id="MDP2565884.1"/>
    </source>
</evidence>
<keyword evidence="2" id="KW-1185">Reference proteome</keyword>
<accession>A0ABT9FGH8</accession>
<protein>
    <submittedName>
        <fullName evidence="1">Uncharacterized protein</fullName>
    </submittedName>
</protein>
<proteinExistence type="predicted"/>
<gene>
    <name evidence="1" type="ORF">Q8W34_14650</name>
</gene>
<name>A0ABT9FGH8_9GAMM</name>
<dbReference type="EMBL" id="JAUYVT010000014">
    <property type="protein sequence ID" value="MDP2565884.1"/>
    <property type="molecule type" value="Genomic_DNA"/>
</dbReference>
<organism evidence="1 2">
    <name type="scientific">Pseudoalteromonas marina</name>
    <dbReference type="NCBI Taxonomy" id="267375"/>
    <lineage>
        <taxon>Bacteria</taxon>
        <taxon>Pseudomonadati</taxon>
        <taxon>Pseudomonadota</taxon>
        <taxon>Gammaproteobacteria</taxon>
        <taxon>Alteromonadales</taxon>
        <taxon>Pseudoalteromonadaceae</taxon>
        <taxon>Pseudoalteromonas</taxon>
    </lineage>
</organism>